<evidence type="ECO:0000313" key="1">
    <source>
        <dbReference type="EMBL" id="KAK1470898.1"/>
    </source>
</evidence>
<reference evidence="1" key="1">
    <citation type="submission" date="2016-11" db="EMBL/GenBank/DDBJ databases">
        <title>The genome sequence of Colletotrichum cuscutae.</title>
        <authorList>
            <person name="Baroncelli R."/>
        </authorList>
    </citation>
    <scope>NUCLEOTIDE SEQUENCE</scope>
    <source>
        <strain evidence="1">IMI 304802</strain>
    </source>
</reference>
<gene>
    <name evidence="1" type="ORF">CCUS01_01017</name>
</gene>
<sequence length="120" mass="13762">MLANSTWCNSLHCYRNRRVISYHSLCARNTAGTLLGVPRDVRSVCAARLRAGPPQAMSWIPFLALRAAWRQMWQPVNKSGTTRIACFLMVEIVSHAPGRLLRSFRIQCEFEMVSWRKPTQ</sequence>
<dbReference type="AlphaFoldDB" id="A0AAI9V4Z7"/>
<comment type="caution">
    <text evidence="1">The sequence shown here is derived from an EMBL/GenBank/DDBJ whole genome shotgun (WGS) entry which is preliminary data.</text>
</comment>
<keyword evidence="2" id="KW-1185">Reference proteome</keyword>
<dbReference type="Proteomes" id="UP001239213">
    <property type="component" value="Unassembled WGS sequence"/>
</dbReference>
<proteinExistence type="predicted"/>
<dbReference type="EMBL" id="MPDP01000223">
    <property type="protein sequence ID" value="KAK1470898.1"/>
    <property type="molecule type" value="Genomic_DNA"/>
</dbReference>
<protein>
    <submittedName>
        <fullName evidence="1">Uncharacterized protein</fullName>
    </submittedName>
</protein>
<accession>A0AAI9V4Z7</accession>
<evidence type="ECO:0000313" key="2">
    <source>
        <dbReference type="Proteomes" id="UP001239213"/>
    </source>
</evidence>
<name>A0AAI9V4Z7_9PEZI</name>
<organism evidence="1 2">
    <name type="scientific">Colletotrichum cuscutae</name>
    <dbReference type="NCBI Taxonomy" id="1209917"/>
    <lineage>
        <taxon>Eukaryota</taxon>
        <taxon>Fungi</taxon>
        <taxon>Dikarya</taxon>
        <taxon>Ascomycota</taxon>
        <taxon>Pezizomycotina</taxon>
        <taxon>Sordariomycetes</taxon>
        <taxon>Hypocreomycetidae</taxon>
        <taxon>Glomerellales</taxon>
        <taxon>Glomerellaceae</taxon>
        <taxon>Colletotrichum</taxon>
        <taxon>Colletotrichum acutatum species complex</taxon>
    </lineage>
</organism>